<dbReference type="Pfam" id="PF00501">
    <property type="entry name" value="AMP-binding"/>
    <property type="match status" value="1"/>
</dbReference>
<dbReference type="RefSeq" id="WP_345575309.1">
    <property type="nucleotide sequence ID" value="NZ_BAABDQ010000044.1"/>
</dbReference>
<dbReference type="PANTHER" id="PTHR43845">
    <property type="entry name" value="BLR5969 PROTEIN"/>
    <property type="match status" value="1"/>
</dbReference>
<keyword evidence="2" id="KW-0436">Ligase</keyword>
<dbReference type="Proteomes" id="UP001500630">
    <property type="component" value="Unassembled WGS sequence"/>
</dbReference>
<evidence type="ECO:0000313" key="2">
    <source>
        <dbReference type="EMBL" id="GAA3608926.1"/>
    </source>
</evidence>
<organism evidence="2 3">
    <name type="scientific">Nonomuraea rosea</name>
    <dbReference type="NCBI Taxonomy" id="638574"/>
    <lineage>
        <taxon>Bacteria</taxon>
        <taxon>Bacillati</taxon>
        <taxon>Actinomycetota</taxon>
        <taxon>Actinomycetes</taxon>
        <taxon>Streptosporangiales</taxon>
        <taxon>Streptosporangiaceae</taxon>
        <taxon>Nonomuraea</taxon>
    </lineage>
</organism>
<dbReference type="PANTHER" id="PTHR43845:SF1">
    <property type="entry name" value="BLR5969 PROTEIN"/>
    <property type="match status" value="1"/>
</dbReference>
<name>A0ABP6ZHJ1_9ACTN</name>
<dbReference type="Gene3D" id="3.40.50.12780">
    <property type="entry name" value="N-terminal domain of ligase-like"/>
    <property type="match status" value="1"/>
</dbReference>
<feature type="domain" description="AMP-dependent synthetase/ligase" evidence="1">
    <location>
        <begin position="79"/>
        <end position="250"/>
    </location>
</feature>
<evidence type="ECO:0000313" key="3">
    <source>
        <dbReference type="Proteomes" id="UP001500630"/>
    </source>
</evidence>
<dbReference type="InterPro" id="IPR000873">
    <property type="entry name" value="AMP-dep_synth/lig_dom"/>
</dbReference>
<dbReference type="GO" id="GO:0016874">
    <property type="term" value="F:ligase activity"/>
    <property type="evidence" value="ECO:0007669"/>
    <property type="project" value="UniProtKB-KW"/>
</dbReference>
<reference evidence="3" key="1">
    <citation type="journal article" date="2019" name="Int. J. Syst. Evol. Microbiol.">
        <title>The Global Catalogue of Microorganisms (GCM) 10K type strain sequencing project: providing services to taxonomists for standard genome sequencing and annotation.</title>
        <authorList>
            <consortium name="The Broad Institute Genomics Platform"/>
            <consortium name="The Broad Institute Genome Sequencing Center for Infectious Disease"/>
            <person name="Wu L."/>
            <person name="Ma J."/>
        </authorList>
    </citation>
    <scope>NUCLEOTIDE SEQUENCE [LARGE SCALE GENOMIC DNA]</scope>
    <source>
        <strain evidence="3">JCM 17326</strain>
    </source>
</reference>
<protein>
    <submittedName>
        <fullName evidence="2">Phenylacetate--CoA ligase family protein</fullName>
    </submittedName>
</protein>
<dbReference type="SUPFAM" id="SSF56801">
    <property type="entry name" value="Acetyl-CoA synthetase-like"/>
    <property type="match status" value="1"/>
</dbReference>
<proteinExistence type="predicted"/>
<dbReference type="InterPro" id="IPR042099">
    <property type="entry name" value="ANL_N_sf"/>
</dbReference>
<sequence>MNASSSSLPQLGQWNGMDDVRRLQERQLPQTISWAARSPFYGKRLNSAALPASTADLATLPLTTKQDLRDNYPYGMLAVPKERLATYHESSGTAGQPTPSYYTEEDWIDLAERFARKWCGMSEKDIFLVRTPYALMLTGHLAHAAGRLRGATIVPGDNRSLAMPYARVVRVLHDLGVTLTWAVATEYLLWAAAATIAGHRPGADFPALRALFTGGEPLTTARRQRISRIWGVPVIEEYGSTETGSLAGECPHGRLHLWADRAIFEVYDPATGTVRTEGQGQLVVTPLYREAMPLLRYNLEDNVEVSYADCACGWGLPSVKVLGRSAFGYRVGTVTVTQHRLEELVFSLPDSYGVLFWRARAEPEVLRVEIEVPEEHREAARAELTASIRTEFGADSDVAGLPPGTLVPSAVLTSMSDVVKPRSLFGPGEDWDKALLYY</sequence>
<gene>
    <name evidence="2" type="ORF">GCM10022419_112360</name>
</gene>
<keyword evidence="3" id="KW-1185">Reference proteome</keyword>
<evidence type="ECO:0000259" key="1">
    <source>
        <dbReference type="Pfam" id="PF00501"/>
    </source>
</evidence>
<comment type="caution">
    <text evidence="2">The sequence shown here is derived from an EMBL/GenBank/DDBJ whole genome shotgun (WGS) entry which is preliminary data.</text>
</comment>
<dbReference type="EMBL" id="BAABDQ010000044">
    <property type="protein sequence ID" value="GAA3608926.1"/>
    <property type="molecule type" value="Genomic_DNA"/>
</dbReference>
<accession>A0ABP6ZHJ1</accession>